<dbReference type="Gene3D" id="4.10.860.10">
    <property type="entry name" value="UVR domain"/>
    <property type="match status" value="1"/>
</dbReference>
<dbReference type="InterPro" id="IPR036876">
    <property type="entry name" value="UVR_dom_sf"/>
</dbReference>
<dbReference type="PROSITE" id="PS50151">
    <property type="entry name" value="UVR"/>
    <property type="match status" value="1"/>
</dbReference>
<gene>
    <name evidence="2" type="ORF">ACFQ0V_10515</name>
</gene>
<evidence type="ECO:0000313" key="2">
    <source>
        <dbReference type="EMBL" id="MFD0944173.1"/>
    </source>
</evidence>
<dbReference type="Pfam" id="PF02151">
    <property type="entry name" value="UVR"/>
    <property type="match status" value="1"/>
</dbReference>
<keyword evidence="3" id="KW-1185">Reference proteome</keyword>
<reference evidence="3" key="1">
    <citation type="journal article" date="2019" name="Int. J. Syst. Evol. Microbiol.">
        <title>The Global Catalogue of Microorganisms (GCM) 10K type strain sequencing project: providing services to taxonomists for standard genome sequencing and annotation.</title>
        <authorList>
            <consortium name="The Broad Institute Genomics Platform"/>
            <consortium name="The Broad Institute Genome Sequencing Center for Infectious Disease"/>
            <person name="Wu L."/>
            <person name="Ma J."/>
        </authorList>
    </citation>
    <scope>NUCLEOTIDE SEQUENCE [LARGE SCALE GENOMIC DNA]</scope>
    <source>
        <strain evidence="3">CCUG 63563</strain>
    </source>
</reference>
<dbReference type="SUPFAM" id="SSF46600">
    <property type="entry name" value="C-terminal UvrC-binding domain of UvrB"/>
    <property type="match status" value="1"/>
</dbReference>
<protein>
    <submittedName>
        <fullName evidence="2">UvrB/UvrC motif-containing protein</fullName>
    </submittedName>
</protein>
<accession>A0ABW3GYC6</accession>
<dbReference type="PANTHER" id="PTHR38430">
    <property type="entry name" value="PROTEIN-ARGININE KINASE ACTIVATOR PROTEIN"/>
    <property type="match status" value="1"/>
</dbReference>
<dbReference type="InterPro" id="IPR001943">
    <property type="entry name" value="UVR_dom"/>
</dbReference>
<evidence type="ECO:0000259" key="1">
    <source>
        <dbReference type="PROSITE" id="PS50151"/>
    </source>
</evidence>
<dbReference type="PANTHER" id="PTHR38430:SF1">
    <property type="entry name" value="PROTEIN-ARGININE KINASE ACTIVATOR PROTEIN"/>
    <property type="match status" value="1"/>
</dbReference>
<dbReference type="EMBL" id="JBHTJF010000034">
    <property type="protein sequence ID" value="MFD0944173.1"/>
    <property type="molecule type" value="Genomic_DNA"/>
</dbReference>
<comment type="caution">
    <text evidence="2">The sequence shown here is derived from an EMBL/GenBank/DDBJ whole genome shotgun (WGS) entry which is preliminary data.</text>
</comment>
<name>A0ABW3GYC6_9BACL</name>
<dbReference type="InterPro" id="IPR025542">
    <property type="entry name" value="YacH"/>
</dbReference>
<dbReference type="PIRSF" id="PIRSF015034">
    <property type="entry name" value="YacH"/>
    <property type="match status" value="1"/>
</dbReference>
<proteinExistence type="predicted"/>
<dbReference type="RefSeq" id="WP_381013143.1">
    <property type="nucleotide sequence ID" value="NZ_JBHTJF010000034.1"/>
</dbReference>
<dbReference type="Proteomes" id="UP001596976">
    <property type="component" value="Unassembled WGS sequence"/>
</dbReference>
<feature type="domain" description="UVR" evidence="1">
    <location>
        <begin position="135"/>
        <end position="170"/>
    </location>
</feature>
<sequence>MLCDSCQAREATVFVTKETMDGRKEYQLCEKCAFESNEGQDSMQAQPMTMQQFLGNWFGQPETVSKVRPYHEASILCTNCQMSYEQFLKKGRFGCEQCYETFSEQLPNVFNKLHNGHERHIGKVPAYYPEAFALERKIKEVREQMNEAVKEERFEDAAMLRDEAIRLETQLSSGGDSHDN</sequence>
<evidence type="ECO:0000313" key="3">
    <source>
        <dbReference type="Proteomes" id="UP001596976"/>
    </source>
</evidence>
<organism evidence="2 3">
    <name type="scientific">Savagea faecisuis</name>
    <dbReference type="NCBI Taxonomy" id="1274803"/>
    <lineage>
        <taxon>Bacteria</taxon>
        <taxon>Bacillati</taxon>
        <taxon>Bacillota</taxon>
        <taxon>Bacilli</taxon>
        <taxon>Bacillales</taxon>
        <taxon>Caryophanaceae</taxon>
        <taxon>Savagea</taxon>
    </lineage>
</organism>